<keyword evidence="6" id="KW-0472">Membrane</keyword>
<dbReference type="GO" id="GO:0005886">
    <property type="term" value="C:plasma membrane"/>
    <property type="evidence" value="ECO:0007669"/>
    <property type="project" value="UniProtKB-SubCell"/>
</dbReference>
<comment type="similarity">
    <text evidence="8">Belongs to the methyl-accepting chemotaxis (MCP) protein family.</text>
</comment>
<evidence type="ECO:0000256" key="1">
    <source>
        <dbReference type="ARBA" id="ARBA00004236"/>
    </source>
</evidence>
<evidence type="ECO:0000313" key="12">
    <source>
        <dbReference type="EMBL" id="POF43753.1"/>
    </source>
</evidence>
<evidence type="ECO:0000256" key="5">
    <source>
        <dbReference type="ARBA" id="ARBA00022989"/>
    </source>
</evidence>
<keyword evidence="3" id="KW-0488">Methylation</keyword>
<evidence type="ECO:0000259" key="10">
    <source>
        <dbReference type="PROSITE" id="PS50111"/>
    </source>
</evidence>
<dbReference type="GO" id="GO:0006935">
    <property type="term" value="P:chemotaxis"/>
    <property type="evidence" value="ECO:0007669"/>
    <property type="project" value="InterPro"/>
</dbReference>
<dbReference type="PROSITE" id="PS50113">
    <property type="entry name" value="PAC"/>
    <property type="match status" value="1"/>
</dbReference>
<dbReference type="Pfam" id="PF08447">
    <property type="entry name" value="PAS_3"/>
    <property type="match status" value="1"/>
</dbReference>
<sequence length="326" mass="36935">MMFSHRKVDALSKQLSDVLLKLAAGQQADIPGDDVIHRYPELMASLMHFRQAWIDLQHKAHCHEVTRSGIGQVEALKKQLQEKEGEISALHLGLDQTGLLIEESKSRQEVHELEKLVWNGVNDTLTEGYWELVVIGEDVYNNANTLRWSKQFRRLIDYSESELAASWGNYERLINAEDLDAVLRVVDTYLQSGDSSNCYVVEYRMRHRTKGDVWYRERGRVVRDHYGKTCRMIGAVRDISDEKLVAAIHEREITRIQATYGQIAQVVSVIKTIADQTNMLALNAAIEAARAGDVGRGSSVVADEVKKLAKRTSVATQQIQEMLTKC</sequence>
<dbReference type="GO" id="GO:0007165">
    <property type="term" value="P:signal transduction"/>
    <property type="evidence" value="ECO:0007669"/>
    <property type="project" value="UniProtKB-KW"/>
</dbReference>
<dbReference type="CDD" id="cd00130">
    <property type="entry name" value="PAS"/>
    <property type="match status" value="1"/>
</dbReference>
<keyword evidence="7 9" id="KW-0807">Transducer</keyword>
<dbReference type="Pfam" id="PF00015">
    <property type="entry name" value="MCPsignal"/>
    <property type="match status" value="1"/>
</dbReference>
<proteinExistence type="inferred from homology"/>
<feature type="domain" description="PAC" evidence="11">
    <location>
        <begin position="199"/>
        <end position="251"/>
    </location>
</feature>
<evidence type="ECO:0000256" key="2">
    <source>
        <dbReference type="ARBA" id="ARBA00022475"/>
    </source>
</evidence>
<dbReference type="SUPFAM" id="SSF58104">
    <property type="entry name" value="Methyl-accepting chemotaxis protein (MCP) signaling domain"/>
    <property type="match status" value="1"/>
</dbReference>
<evidence type="ECO:0000256" key="8">
    <source>
        <dbReference type="ARBA" id="ARBA00029447"/>
    </source>
</evidence>
<evidence type="ECO:0000259" key="11">
    <source>
        <dbReference type="PROSITE" id="PS50113"/>
    </source>
</evidence>
<dbReference type="InterPro" id="IPR004089">
    <property type="entry name" value="MCPsignal_dom"/>
</dbReference>
<name>A0A2S3VV09_9PSED</name>
<comment type="subcellular location">
    <subcellularLocation>
        <location evidence="1">Cell membrane</location>
    </subcellularLocation>
</comment>
<gene>
    <name evidence="12" type="ORF">B0D71_02770</name>
</gene>
<keyword evidence="13" id="KW-1185">Reference proteome</keyword>
<dbReference type="InterPro" id="IPR035965">
    <property type="entry name" value="PAS-like_dom_sf"/>
</dbReference>
<comment type="caution">
    <text evidence="12">The sequence shown here is derived from an EMBL/GenBank/DDBJ whole genome shotgun (WGS) entry which is preliminary data.</text>
</comment>
<dbReference type="AlphaFoldDB" id="A0A2S3VV09"/>
<evidence type="ECO:0000256" key="9">
    <source>
        <dbReference type="PROSITE-ProRule" id="PRU00284"/>
    </source>
</evidence>
<dbReference type="InterPro" id="IPR013655">
    <property type="entry name" value="PAS_fold_3"/>
</dbReference>
<feature type="domain" description="Methyl-accepting transducer" evidence="10">
    <location>
        <begin position="253"/>
        <end position="326"/>
    </location>
</feature>
<evidence type="ECO:0000256" key="4">
    <source>
        <dbReference type="ARBA" id="ARBA00022692"/>
    </source>
</evidence>
<dbReference type="InterPro" id="IPR004090">
    <property type="entry name" value="Chemotax_Me-accpt_rcpt"/>
</dbReference>
<dbReference type="PROSITE" id="PS50111">
    <property type="entry name" value="CHEMOTAXIS_TRANSDUC_2"/>
    <property type="match status" value="1"/>
</dbReference>
<organism evidence="12 13">
    <name type="scientific">Pseudomonas laurylsulfativorans</name>
    <dbReference type="NCBI Taxonomy" id="1943631"/>
    <lineage>
        <taxon>Bacteria</taxon>
        <taxon>Pseudomonadati</taxon>
        <taxon>Pseudomonadota</taxon>
        <taxon>Gammaproteobacteria</taxon>
        <taxon>Pseudomonadales</taxon>
        <taxon>Pseudomonadaceae</taxon>
        <taxon>Pseudomonas</taxon>
    </lineage>
</organism>
<dbReference type="PANTHER" id="PTHR32089">
    <property type="entry name" value="METHYL-ACCEPTING CHEMOTAXIS PROTEIN MCPB"/>
    <property type="match status" value="1"/>
</dbReference>
<dbReference type="PANTHER" id="PTHR32089:SF112">
    <property type="entry name" value="LYSOZYME-LIKE PROTEIN-RELATED"/>
    <property type="match status" value="1"/>
</dbReference>
<dbReference type="Gene3D" id="1.10.287.950">
    <property type="entry name" value="Methyl-accepting chemotaxis protein"/>
    <property type="match status" value="1"/>
</dbReference>
<keyword evidence="4" id="KW-0812">Transmembrane</keyword>
<evidence type="ECO:0000256" key="7">
    <source>
        <dbReference type="ARBA" id="ARBA00023224"/>
    </source>
</evidence>
<evidence type="ECO:0008006" key="14">
    <source>
        <dbReference type="Google" id="ProtNLM"/>
    </source>
</evidence>
<keyword evidence="5" id="KW-1133">Transmembrane helix</keyword>
<protein>
    <recommendedName>
        <fullName evidence="14">Histidine kinase</fullName>
    </recommendedName>
</protein>
<evidence type="ECO:0000313" key="13">
    <source>
        <dbReference type="Proteomes" id="UP000237440"/>
    </source>
</evidence>
<dbReference type="InterPro" id="IPR000700">
    <property type="entry name" value="PAS-assoc_C"/>
</dbReference>
<dbReference type="InterPro" id="IPR000014">
    <property type="entry name" value="PAS"/>
</dbReference>
<dbReference type="EMBL" id="MUJK01000001">
    <property type="protein sequence ID" value="POF43753.1"/>
    <property type="molecule type" value="Genomic_DNA"/>
</dbReference>
<accession>A0A2S3VV09</accession>
<dbReference type="Proteomes" id="UP000237440">
    <property type="component" value="Unassembled WGS sequence"/>
</dbReference>
<dbReference type="Gene3D" id="3.30.450.20">
    <property type="entry name" value="PAS domain"/>
    <property type="match status" value="1"/>
</dbReference>
<dbReference type="GO" id="GO:0004888">
    <property type="term" value="F:transmembrane signaling receptor activity"/>
    <property type="evidence" value="ECO:0007669"/>
    <property type="project" value="InterPro"/>
</dbReference>
<reference evidence="13" key="1">
    <citation type="submission" date="2017-02" db="EMBL/GenBank/DDBJ databases">
        <authorList>
            <person name="Furmanczyk E.M."/>
        </authorList>
    </citation>
    <scope>NUCLEOTIDE SEQUENCE [LARGE SCALE GENOMIC DNA]</scope>
    <source>
        <strain evidence="13">AP3_22</strain>
    </source>
</reference>
<dbReference type="PRINTS" id="PR00260">
    <property type="entry name" value="CHEMTRNSDUCR"/>
</dbReference>
<evidence type="ECO:0000256" key="6">
    <source>
        <dbReference type="ARBA" id="ARBA00023136"/>
    </source>
</evidence>
<dbReference type="SUPFAM" id="SSF55785">
    <property type="entry name" value="PYP-like sensor domain (PAS domain)"/>
    <property type="match status" value="1"/>
</dbReference>
<keyword evidence="2" id="KW-1003">Cell membrane</keyword>
<evidence type="ECO:0000256" key="3">
    <source>
        <dbReference type="ARBA" id="ARBA00022481"/>
    </source>
</evidence>